<protein>
    <submittedName>
        <fullName evidence="1">Uncharacterized protein</fullName>
    </submittedName>
</protein>
<dbReference type="Proteomes" id="UP000708208">
    <property type="component" value="Unassembled WGS sequence"/>
</dbReference>
<name>A0A8J2JTI9_9HEXA</name>
<sequence>AWLFNQLSKINYEFGVNRKKSSFVEQIMMSWLPSQ</sequence>
<organism evidence="1 2">
    <name type="scientific">Allacma fusca</name>
    <dbReference type="NCBI Taxonomy" id="39272"/>
    <lineage>
        <taxon>Eukaryota</taxon>
        <taxon>Metazoa</taxon>
        <taxon>Ecdysozoa</taxon>
        <taxon>Arthropoda</taxon>
        <taxon>Hexapoda</taxon>
        <taxon>Collembola</taxon>
        <taxon>Symphypleona</taxon>
        <taxon>Sminthuridae</taxon>
        <taxon>Allacma</taxon>
    </lineage>
</organism>
<feature type="non-terminal residue" evidence="1">
    <location>
        <position position="35"/>
    </location>
</feature>
<accession>A0A8J2JTI9</accession>
<evidence type="ECO:0000313" key="2">
    <source>
        <dbReference type="Proteomes" id="UP000708208"/>
    </source>
</evidence>
<evidence type="ECO:0000313" key="1">
    <source>
        <dbReference type="EMBL" id="CAG7725173.1"/>
    </source>
</evidence>
<gene>
    <name evidence="1" type="ORF">AFUS01_LOCUS14149</name>
</gene>
<reference evidence="1" key="1">
    <citation type="submission" date="2021-06" db="EMBL/GenBank/DDBJ databases">
        <authorList>
            <person name="Hodson N. C."/>
            <person name="Mongue J. A."/>
            <person name="Jaron S. K."/>
        </authorList>
    </citation>
    <scope>NUCLEOTIDE SEQUENCE</scope>
</reference>
<dbReference type="EMBL" id="CAJVCH010118503">
    <property type="protein sequence ID" value="CAG7725173.1"/>
    <property type="molecule type" value="Genomic_DNA"/>
</dbReference>
<keyword evidence="2" id="KW-1185">Reference proteome</keyword>
<comment type="caution">
    <text evidence="1">The sequence shown here is derived from an EMBL/GenBank/DDBJ whole genome shotgun (WGS) entry which is preliminary data.</text>
</comment>
<feature type="non-terminal residue" evidence="1">
    <location>
        <position position="1"/>
    </location>
</feature>
<proteinExistence type="predicted"/>
<dbReference type="AlphaFoldDB" id="A0A8J2JTI9"/>